<proteinExistence type="evidence at transcript level"/>
<keyword evidence="6 11" id="KW-1133">Transmembrane helix</keyword>
<dbReference type="GO" id="GO:0004984">
    <property type="term" value="F:olfactory receptor activity"/>
    <property type="evidence" value="ECO:0007669"/>
    <property type="project" value="InterPro"/>
</dbReference>
<feature type="transmembrane region" description="Helical" evidence="11">
    <location>
        <begin position="36"/>
        <end position="58"/>
    </location>
</feature>
<comment type="similarity">
    <text evidence="11">Belongs to the insect chemoreceptor superfamily. Heteromeric odorant receptor channel (TC 1.A.69) family.</text>
</comment>
<evidence type="ECO:0000256" key="1">
    <source>
        <dbReference type="ARBA" id="ARBA00004651"/>
    </source>
</evidence>
<dbReference type="PANTHER" id="PTHR21137">
    <property type="entry name" value="ODORANT RECEPTOR"/>
    <property type="match status" value="1"/>
</dbReference>
<comment type="subunit">
    <text evidence="10">Interacts with Orco. Complexes exist early in the endomembrane system in olfactory sensory neurons (OSNs), coupling these complexes to the conserved ciliary trafficking pathway.</text>
</comment>
<feature type="transmembrane region" description="Helical" evidence="11">
    <location>
        <begin position="319"/>
        <end position="338"/>
    </location>
</feature>
<keyword evidence="4 11" id="KW-0812">Transmembrane</keyword>
<dbReference type="GO" id="GO:0007165">
    <property type="term" value="P:signal transduction"/>
    <property type="evidence" value="ECO:0007669"/>
    <property type="project" value="UniProtKB-KW"/>
</dbReference>
<keyword evidence="5 11" id="KW-0552">Olfaction</keyword>
<dbReference type="GO" id="GO:0005549">
    <property type="term" value="F:odorant binding"/>
    <property type="evidence" value="ECO:0007669"/>
    <property type="project" value="InterPro"/>
</dbReference>
<evidence type="ECO:0000256" key="9">
    <source>
        <dbReference type="ARBA" id="ARBA00023224"/>
    </source>
</evidence>
<feature type="transmembrane region" description="Helical" evidence="11">
    <location>
        <begin position="293"/>
        <end position="313"/>
    </location>
</feature>
<name>A0A6M9TZK0_ZEUTA</name>
<reference evidence="12" key="1">
    <citation type="journal article" date="2020" name="Mol. Phylogenet. Evol.">
        <title>Analyses of chemosensory genes provide insight into the evolution of behavioral differences to phytochemicals in Bactrocera species.</title>
        <authorList>
            <person name="Wu Z."/>
            <person name="Cui Y."/>
            <person name="Ma J."/>
            <person name="Qu M."/>
            <person name="Lin J."/>
        </authorList>
    </citation>
    <scope>NUCLEOTIDE SEQUENCE</scope>
</reference>
<feature type="transmembrane region" description="Helical" evidence="11">
    <location>
        <begin position="125"/>
        <end position="145"/>
    </location>
</feature>
<protein>
    <recommendedName>
        <fullName evidence="11">Odorant receptor</fullName>
    </recommendedName>
</protein>
<comment type="caution">
    <text evidence="11">Lacks conserved residue(s) required for the propagation of feature annotation.</text>
</comment>
<feature type="transmembrane region" description="Helical" evidence="11">
    <location>
        <begin position="70"/>
        <end position="88"/>
    </location>
</feature>
<organism evidence="12">
    <name type="scientific">Zeugodacus tau</name>
    <name type="common">Fruit fly</name>
    <name type="synonym">Bactrocera tau</name>
    <dbReference type="NCBI Taxonomy" id="137263"/>
    <lineage>
        <taxon>Eukaryota</taxon>
        <taxon>Metazoa</taxon>
        <taxon>Ecdysozoa</taxon>
        <taxon>Arthropoda</taxon>
        <taxon>Hexapoda</taxon>
        <taxon>Insecta</taxon>
        <taxon>Pterygota</taxon>
        <taxon>Neoptera</taxon>
        <taxon>Endopterygota</taxon>
        <taxon>Diptera</taxon>
        <taxon>Brachycera</taxon>
        <taxon>Muscomorpha</taxon>
        <taxon>Tephritoidea</taxon>
        <taxon>Tephritidae</taxon>
        <taxon>Zeugodacus</taxon>
        <taxon>Zeugodacus</taxon>
    </lineage>
</organism>
<dbReference type="EMBL" id="MT474784">
    <property type="protein sequence ID" value="QKN21496.1"/>
    <property type="molecule type" value="mRNA"/>
</dbReference>
<evidence type="ECO:0000256" key="5">
    <source>
        <dbReference type="ARBA" id="ARBA00022725"/>
    </source>
</evidence>
<dbReference type="PANTHER" id="PTHR21137:SF44">
    <property type="entry name" value="ODORANT RECEPTOR 13A-RELATED"/>
    <property type="match status" value="1"/>
</dbReference>
<keyword evidence="2" id="KW-1003">Cell membrane</keyword>
<evidence type="ECO:0000256" key="7">
    <source>
        <dbReference type="ARBA" id="ARBA00023136"/>
    </source>
</evidence>
<sequence>MSKIIRFEAFLRIPNFFYRSVGVDLWNTDGGPLQDAVFYFGLLNVNVWLLSELVFAVLMVSKNFIQATMTLSYAGFVLVGSIKMYFMWRKKADMTRFLQLMNDIFPRTEQQQKIMHLRRHLRQSTIVMSGFAMMFMVLIWTYNLYPYMQRQIYDRLLDVRSVNKTLPYESYIPWNWHEHWTFYLYYTLQSIAGYHSASAQIASDLVLCAMATQMIMHYEYVAQKITEYQPQVGADSGSKTELSNDKELNSQSFATLEHEAYCKDMQFLCDIIAYHANVLSLSDIMNEVLGVPLLVNFMTSSFVLCFVGFQMTMDAEPDYMVKLFLFLFSSLVQICLICQYGQSLIDSSSNIAHAIYNHDWVHSHVHYQRMLVLVAARAQKPAMLQATSFVRISRGTITDNSTFYHLTISIRLTSPLPNFLRFTGKEGC</sequence>
<keyword evidence="9 11" id="KW-0807">Transducer</keyword>
<keyword evidence="8 11" id="KW-0675">Receptor</keyword>
<evidence type="ECO:0000256" key="2">
    <source>
        <dbReference type="ARBA" id="ARBA00022475"/>
    </source>
</evidence>
<gene>
    <name evidence="12" type="primary">OR85c</name>
</gene>
<evidence type="ECO:0000256" key="10">
    <source>
        <dbReference type="ARBA" id="ARBA00038679"/>
    </source>
</evidence>
<evidence type="ECO:0000256" key="4">
    <source>
        <dbReference type="ARBA" id="ARBA00022692"/>
    </source>
</evidence>
<dbReference type="GO" id="GO:0005886">
    <property type="term" value="C:plasma membrane"/>
    <property type="evidence" value="ECO:0007669"/>
    <property type="project" value="UniProtKB-SubCell"/>
</dbReference>
<keyword evidence="7 11" id="KW-0472">Membrane</keyword>
<accession>A0A6M9TZK0</accession>
<comment type="subcellular location">
    <subcellularLocation>
        <location evidence="1 11">Cell membrane</location>
        <topology evidence="1 11">Multi-pass membrane protein</topology>
    </subcellularLocation>
</comment>
<evidence type="ECO:0000256" key="3">
    <source>
        <dbReference type="ARBA" id="ARBA00022606"/>
    </source>
</evidence>
<evidence type="ECO:0000256" key="8">
    <source>
        <dbReference type="ARBA" id="ARBA00023170"/>
    </source>
</evidence>
<evidence type="ECO:0000313" key="12">
    <source>
        <dbReference type="EMBL" id="QKN21496.1"/>
    </source>
</evidence>
<evidence type="ECO:0000256" key="6">
    <source>
        <dbReference type="ARBA" id="ARBA00022989"/>
    </source>
</evidence>
<dbReference type="Pfam" id="PF02949">
    <property type="entry name" value="7tm_6"/>
    <property type="match status" value="1"/>
</dbReference>
<keyword evidence="3 11" id="KW-0716">Sensory transduction</keyword>
<dbReference type="AlphaFoldDB" id="A0A6M9TZK0"/>
<dbReference type="InterPro" id="IPR004117">
    <property type="entry name" value="7tm6_olfct_rcpt"/>
</dbReference>
<evidence type="ECO:0000256" key="11">
    <source>
        <dbReference type="RuleBase" id="RU351113"/>
    </source>
</evidence>